<name>A0AAF1BCX0_DAUCS</name>
<evidence type="ECO:0000259" key="11">
    <source>
        <dbReference type="PROSITE" id="PS50011"/>
    </source>
</evidence>
<dbReference type="PANTHER" id="PTHR27008:SF499">
    <property type="entry name" value="OS06G0581500 PROTEIN"/>
    <property type="match status" value="1"/>
</dbReference>
<comment type="subcellular location">
    <subcellularLocation>
        <location evidence="1">Cell membrane</location>
        <topology evidence="1">Single-pass type I membrane protein</topology>
    </subcellularLocation>
</comment>
<dbReference type="InterPro" id="IPR011009">
    <property type="entry name" value="Kinase-like_dom_sf"/>
</dbReference>
<dbReference type="GO" id="GO:0005886">
    <property type="term" value="C:plasma membrane"/>
    <property type="evidence" value="ECO:0007669"/>
    <property type="project" value="UniProtKB-SubCell"/>
</dbReference>
<dbReference type="SUPFAM" id="SSF56112">
    <property type="entry name" value="Protein kinase-like (PK-like)"/>
    <property type="match status" value="1"/>
</dbReference>
<dbReference type="PROSITE" id="PS50011">
    <property type="entry name" value="PROTEIN_KINASE_DOM"/>
    <property type="match status" value="1"/>
</dbReference>
<evidence type="ECO:0000256" key="3">
    <source>
        <dbReference type="ARBA" id="ARBA00022475"/>
    </source>
</evidence>
<keyword evidence="13" id="KW-1185">Reference proteome</keyword>
<dbReference type="FunFam" id="3.80.10.10:FF:000111">
    <property type="entry name" value="LRR receptor-like serine/threonine-protein kinase ERECTA"/>
    <property type="match status" value="1"/>
</dbReference>
<keyword evidence="9" id="KW-0325">Glycoprotein</keyword>
<dbReference type="InterPro" id="IPR051809">
    <property type="entry name" value="Plant_receptor-like_S/T_kinase"/>
</dbReference>
<dbReference type="Pfam" id="PF07714">
    <property type="entry name" value="PK_Tyr_Ser-Thr"/>
    <property type="match status" value="1"/>
</dbReference>
<evidence type="ECO:0000313" key="12">
    <source>
        <dbReference type="EMBL" id="WOH12472.1"/>
    </source>
</evidence>
<dbReference type="EMBL" id="CP093350">
    <property type="protein sequence ID" value="WOH12472.1"/>
    <property type="molecule type" value="Genomic_DNA"/>
</dbReference>
<dbReference type="PANTHER" id="PTHR27008">
    <property type="entry name" value="OS04G0122200 PROTEIN"/>
    <property type="match status" value="1"/>
</dbReference>
<evidence type="ECO:0000256" key="4">
    <source>
        <dbReference type="ARBA" id="ARBA00022614"/>
    </source>
</evidence>
<evidence type="ECO:0000256" key="9">
    <source>
        <dbReference type="ARBA" id="ARBA00023180"/>
    </source>
</evidence>
<reference evidence="12" key="2">
    <citation type="submission" date="2022-03" db="EMBL/GenBank/DDBJ databases">
        <title>Draft title - Genomic analysis of global carrot germplasm unveils the trajectory of domestication and the origin of high carotenoid orange carrot.</title>
        <authorList>
            <person name="Iorizzo M."/>
            <person name="Ellison S."/>
            <person name="Senalik D."/>
            <person name="Macko-Podgorni A."/>
            <person name="Grzebelus D."/>
            <person name="Bostan H."/>
            <person name="Rolling W."/>
            <person name="Curaba J."/>
            <person name="Simon P."/>
        </authorList>
    </citation>
    <scope>NUCLEOTIDE SEQUENCE</scope>
    <source>
        <tissue evidence="12">Leaf</tissue>
    </source>
</reference>
<evidence type="ECO:0000256" key="2">
    <source>
        <dbReference type="ARBA" id="ARBA00009592"/>
    </source>
</evidence>
<dbReference type="GO" id="GO:0004672">
    <property type="term" value="F:protein kinase activity"/>
    <property type="evidence" value="ECO:0007669"/>
    <property type="project" value="InterPro"/>
</dbReference>
<dbReference type="AlphaFoldDB" id="A0AAF1BCX0"/>
<evidence type="ECO:0000256" key="8">
    <source>
        <dbReference type="ARBA" id="ARBA00023136"/>
    </source>
</evidence>
<dbReference type="Gene3D" id="1.10.510.10">
    <property type="entry name" value="Transferase(Phosphotransferase) domain 1"/>
    <property type="match status" value="1"/>
</dbReference>
<dbReference type="GO" id="GO:0005524">
    <property type="term" value="F:ATP binding"/>
    <property type="evidence" value="ECO:0007669"/>
    <property type="project" value="InterPro"/>
</dbReference>
<evidence type="ECO:0000256" key="6">
    <source>
        <dbReference type="ARBA" id="ARBA00022737"/>
    </source>
</evidence>
<comment type="similarity">
    <text evidence="2">Belongs to the RLP family.</text>
</comment>
<dbReference type="FunFam" id="3.80.10.10:FF:000356">
    <property type="entry name" value="LRR receptor-like serine/threonine-protein kinase"/>
    <property type="match status" value="1"/>
</dbReference>
<dbReference type="InterPro" id="IPR001245">
    <property type="entry name" value="Ser-Thr/Tyr_kinase_cat_dom"/>
</dbReference>
<keyword evidence="5 10" id="KW-0812">Transmembrane</keyword>
<evidence type="ECO:0000256" key="7">
    <source>
        <dbReference type="ARBA" id="ARBA00022989"/>
    </source>
</evidence>
<dbReference type="Gene3D" id="3.80.10.10">
    <property type="entry name" value="Ribonuclease Inhibitor"/>
    <property type="match status" value="1"/>
</dbReference>
<evidence type="ECO:0000256" key="10">
    <source>
        <dbReference type="SAM" id="Phobius"/>
    </source>
</evidence>
<keyword evidence="3" id="KW-1003">Cell membrane</keyword>
<gene>
    <name evidence="12" type="ORF">DCAR_0831976</name>
</gene>
<dbReference type="KEGG" id="dcr:108198393"/>
<dbReference type="InterPro" id="IPR032675">
    <property type="entry name" value="LRR_dom_sf"/>
</dbReference>
<dbReference type="Pfam" id="PF00560">
    <property type="entry name" value="LRR_1"/>
    <property type="match status" value="6"/>
</dbReference>
<proteinExistence type="inferred from homology"/>
<evidence type="ECO:0000256" key="1">
    <source>
        <dbReference type="ARBA" id="ARBA00004251"/>
    </source>
</evidence>
<dbReference type="InterPro" id="IPR001611">
    <property type="entry name" value="Leu-rich_rpt"/>
</dbReference>
<feature type="transmembrane region" description="Helical" evidence="10">
    <location>
        <begin position="268"/>
        <end position="290"/>
    </location>
</feature>
<keyword evidence="4" id="KW-0433">Leucine-rich repeat</keyword>
<keyword evidence="8 10" id="KW-0472">Membrane</keyword>
<evidence type="ECO:0000313" key="13">
    <source>
        <dbReference type="Proteomes" id="UP000077755"/>
    </source>
</evidence>
<keyword evidence="6" id="KW-0677">Repeat</keyword>
<keyword evidence="7 10" id="KW-1133">Transmembrane helix</keyword>
<reference evidence="12" key="1">
    <citation type="journal article" date="2016" name="Nat. Genet.">
        <title>A high-quality carrot genome assembly provides new insights into carotenoid accumulation and asterid genome evolution.</title>
        <authorList>
            <person name="Iorizzo M."/>
            <person name="Ellison S."/>
            <person name="Senalik D."/>
            <person name="Zeng P."/>
            <person name="Satapoomin P."/>
            <person name="Huang J."/>
            <person name="Bowman M."/>
            <person name="Iovene M."/>
            <person name="Sanseverino W."/>
            <person name="Cavagnaro P."/>
            <person name="Yildiz M."/>
            <person name="Macko-Podgorni A."/>
            <person name="Moranska E."/>
            <person name="Grzebelus E."/>
            <person name="Grzebelus D."/>
            <person name="Ashrafi H."/>
            <person name="Zheng Z."/>
            <person name="Cheng S."/>
            <person name="Spooner D."/>
            <person name="Van Deynze A."/>
            <person name="Simon P."/>
        </authorList>
    </citation>
    <scope>NUCLEOTIDE SEQUENCE</scope>
    <source>
        <tissue evidence="12">Leaf</tissue>
    </source>
</reference>
<dbReference type="Proteomes" id="UP000077755">
    <property type="component" value="Chromosome 8"/>
</dbReference>
<accession>A0AAF1BCX0</accession>
<evidence type="ECO:0000256" key="5">
    <source>
        <dbReference type="ARBA" id="ARBA00022692"/>
    </source>
</evidence>
<dbReference type="InterPro" id="IPR000719">
    <property type="entry name" value="Prot_kinase_dom"/>
</dbReference>
<dbReference type="SUPFAM" id="SSF52058">
    <property type="entry name" value="L domain-like"/>
    <property type="match status" value="1"/>
</dbReference>
<sequence>MISLADNQISGSIPPDISKFINLIFLSLEGNNFTGIIPPEITELGKLQRVLLSNNRFSGNIPASIGNLSMLDEIHLQNNDLNGMIPPSFGNCPMLVLLDLSQNNLSGTIPNELFQVTPFSVKLNISRNHLVGSLPAGIGALKTLVELDISENEFAGFIPAELGDCVTLDSLYMQGNFLQGNISQSMKKLRGLRNVDLSRNNLSGKIPDFFENLSLKYLNLSWNHFKGELHTKGVFANASAFSIVGNKGLCGGIPELRLRRCSTHKMSWVQILIMIGSIQVLLVVGCLLWLRRKKTETRAVSIGPASVFLIRLSYELLHQATDGFSRANLVSEGGFGSVYKGELGAQYSENAVAIKVFNEGAANNFNTECGALQNIRHRNIVKIRSTCKSIERSGKEFTAIIYDFMENGSLDRWQYLTCRTSHHELSMPQILNLKNRINIAIDVASALDYLHNQLIDPLIHCNLRQSNILLDAEMSAYVSNFGLAKFLADQWHSDGFTGPSEYAPPGKITIQFQLHT</sequence>
<organism evidence="12 13">
    <name type="scientific">Daucus carota subsp. sativus</name>
    <name type="common">Carrot</name>
    <dbReference type="NCBI Taxonomy" id="79200"/>
    <lineage>
        <taxon>Eukaryota</taxon>
        <taxon>Viridiplantae</taxon>
        <taxon>Streptophyta</taxon>
        <taxon>Embryophyta</taxon>
        <taxon>Tracheophyta</taxon>
        <taxon>Spermatophyta</taxon>
        <taxon>Magnoliopsida</taxon>
        <taxon>eudicotyledons</taxon>
        <taxon>Gunneridae</taxon>
        <taxon>Pentapetalae</taxon>
        <taxon>asterids</taxon>
        <taxon>campanulids</taxon>
        <taxon>Apiales</taxon>
        <taxon>Apiaceae</taxon>
        <taxon>Apioideae</taxon>
        <taxon>Scandiceae</taxon>
        <taxon>Daucinae</taxon>
        <taxon>Daucus</taxon>
        <taxon>Daucus sect. Daucus</taxon>
    </lineage>
</organism>
<protein>
    <recommendedName>
        <fullName evidence="11">Protein kinase domain-containing protein</fullName>
    </recommendedName>
</protein>
<feature type="domain" description="Protein kinase" evidence="11">
    <location>
        <begin position="324"/>
        <end position="516"/>
    </location>
</feature>